<name>C5BYD1_BEUC1</name>
<dbReference type="HOGENOM" id="CLU_116587_2_0_11"/>
<keyword evidence="3" id="KW-1185">Reference proteome</keyword>
<sequence length="146" mass="15315">MTPLEDDPERGSAVVEFLGVALLLLVPLVYLVLVLGEAQAAVFAAEGAARDAGRIVAQASDPHDAELLAARAVEIAFADQGIEVDGDAALRISCQDECLAAGSTVLVEVDATVPLPLVPSWLRSAVPLEVPVSAQAWTAVDQYRER</sequence>
<keyword evidence="1" id="KW-1133">Transmembrane helix</keyword>
<reference evidence="2 3" key="1">
    <citation type="journal article" date="2009" name="Stand. Genomic Sci.">
        <title>Complete genome sequence of Beutenbergia cavernae type strain (HKI 0122).</title>
        <authorList>
            <person name="Land M."/>
            <person name="Pukall R."/>
            <person name="Abt B."/>
            <person name="Goker M."/>
            <person name="Rohde M."/>
            <person name="Glavina Del Rio T."/>
            <person name="Tice H."/>
            <person name="Copeland A."/>
            <person name="Cheng J.F."/>
            <person name="Lucas S."/>
            <person name="Chen F."/>
            <person name="Nolan M."/>
            <person name="Bruce D."/>
            <person name="Goodwin L."/>
            <person name="Pitluck S."/>
            <person name="Ivanova N."/>
            <person name="Mavromatis K."/>
            <person name="Ovchinnikova G."/>
            <person name="Pati A."/>
            <person name="Chen A."/>
            <person name="Palaniappan K."/>
            <person name="Hauser L."/>
            <person name="Chang Y.J."/>
            <person name="Jefferies C.C."/>
            <person name="Saunders E."/>
            <person name="Brettin T."/>
            <person name="Detter J.C."/>
            <person name="Han C."/>
            <person name="Chain P."/>
            <person name="Bristow J."/>
            <person name="Eisen J.A."/>
            <person name="Markowitz V."/>
            <person name="Hugenholtz P."/>
            <person name="Kyrpides N.C."/>
            <person name="Klenk H.P."/>
            <person name="Lapidus A."/>
        </authorList>
    </citation>
    <scope>NUCLEOTIDE SEQUENCE [LARGE SCALE GENOMIC DNA]</scope>
    <source>
        <strain evidence="3">ATCC BAA-8 / DSM 12333 / NBRC 16432</strain>
    </source>
</reference>
<dbReference type="OrthoDB" id="4833104at2"/>
<dbReference type="KEGG" id="bcv:Bcav_2786"/>
<dbReference type="AlphaFoldDB" id="C5BYD1"/>
<dbReference type="Proteomes" id="UP000007962">
    <property type="component" value="Chromosome"/>
</dbReference>
<keyword evidence="1" id="KW-0812">Transmembrane</keyword>
<proteinExistence type="predicted"/>
<gene>
    <name evidence="2" type="ordered locus">Bcav_2786</name>
</gene>
<accession>C5BYD1</accession>
<dbReference type="EMBL" id="CP001618">
    <property type="protein sequence ID" value="ACQ81031.1"/>
    <property type="molecule type" value="Genomic_DNA"/>
</dbReference>
<evidence type="ECO:0000313" key="2">
    <source>
        <dbReference type="EMBL" id="ACQ81031.1"/>
    </source>
</evidence>
<evidence type="ECO:0000256" key="1">
    <source>
        <dbReference type="SAM" id="Phobius"/>
    </source>
</evidence>
<organism evidence="2 3">
    <name type="scientific">Beutenbergia cavernae (strain ATCC BAA-8 / DSM 12333 / CCUG 43141 / JCM 11478 / NBRC 16432 / NCIMB 13614 / HKI 0122)</name>
    <dbReference type="NCBI Taxonomy" id="471853"/>
    <lineage>
        <taxon>Bacteria</taxon>
        <taxon>Bacillati</taxon>
        <taxon>Actinomycetota</taxon>
        <taxon>Actinomycetes</taxon>
        <taxon>Micrococcales</taxon>
        <taxon>Beutenbergiaceae</taxon>
        <taxon>Beutenbergia</taxon>
    </lineage>
</organism>
<evidence type="ECO:0000313" key="3">
    <source>
        <dbReference type="Proteomes" id="UP000007962"/>
    </source>
</evidence>
<dbReference type="STRING" id="471853.Bcav_2786"/>
<protein>
    <submittedName>
        <fullName evidence="2">TadE family protein</fullName>
    </submittedName>
</protein>
<feature type="transmembrane region" description="Helical" evidence="1">
    <location>
        <begin position="12"/>
        <end position="33"/>
    </location>
</feature>
<keyword evidence="1" id="KW-0472">Membrane</keyword>
<dbReference type="RefSeq" id="WP_015883271.1">
    <property type="nucleotide sequence ID" value="NC_012669.1"/>
</dbReference>
<dbReference type="eggNOG" id="ENOG503343S">
    <property type="taxonomic scope" value="Bacteria"/>
</dbReference>